<comment type="caution">
    <text evidence="1">The sequence shown here is derived from an EMBL/GenBank/DDBJ whole genome shotgun (WGS) entry which is preliminary data.</text>
</comment>
<evidence type="ECO:0000313" key="1">
    <source>
        <dbReference type="EMBL" id="KAK8928533.1"/>
    </source>
</evidence>
<protein>
    <submittedName>
        <fullName evidence="1">Serine/threonine-protein kinase SRK2F</fullName>
    </submittedName>
</protein>
<keyword evidence="1" id="KW-0418">Kinase</keyword>
<accession>A0AAP0B534</accession>
<dbReference type="GO" id="GO:0016301">
    <property type="term" value="F:kinase activity"/>
    <property type="evidence" value="ECO:0007669"/>
    <property type="project" value="UniProtKB-KW"/>
</dbReference>
<keyword evidence="2" id="KW-1185">Reference proteome</keyword>
<dbReference type="Proteomes" id="UP001418222">
    <property type="component" value="Unassembled WGS sequence"/>
</dbReference>
<evidence type="ECO:0000313" key="2">
    <source>
        <dbReference type="Proteomes" id="UP001418222"/>
    </source>
</evidence>
<keyword evidence="1" id="KW-0808">Transferase</keyword>
<gene>
    <name evidence="1" type="primary">SRK2F</name>
    <name evidence="1" type="ORF">KSP39_PZI017828</name>
</gene>
<sequence>MIFGAYPFEDPDEPINLRIIIGRILNVQYLVLHYVWISVKCNHLLSQIFVANPKKVLYST</sequence>
<dbReference type="EMBL" id="JBBWWQ010000015">
    <property type="protein sequence ID" value="KAK8928533.1"/>
    <property type="molecule type" value="Genomic_DNA"/>
</dbReference>
<dbReference type="AlphaFoldDB" id="A0AAP0B534"/>
<reference evidence="1 2" key="1">
    <citation type="journal article" date="2022" name="Nat. Plants">
        <title>Genomes of leafy and leafless Platanthera orchids illuminate the evolution of mycoheterotrophy.</title>
        <authorList>
            <person name="Li M.H."/>
            <person name="Liu K.W."/>
            <person name="Li Z."/>
            <person name="Lu H.C."/>
            <person name="Ye Q.L."/>
            <person name="Zhang D."/>
            <person name="Wang J.Y."/>
            <person name="Li Y.F."/>
            <person name="Zhong Z.M."/>
            <person name="Liu X."/>
            <person name="Yu X."/>
            <person name="Liu D.K."/>
            <person name="Tu X.D."/>
            <person name="Liu B."/>
            <person name="Hao Y."/>
            <person name="Liao X.Y."/>
            <person name="Jiang Y.T."/>
            <person name="Sun W.H."/>
            <person name="Chen J."/>
            <person name="Chen Y.Q."/>
            <person name="Ai Y."/>
            <person name="Zhai J.W."/>
            <person name="Wu S.S."/>
            <person name="Zhou Z."/>
            <person name="Hsiao Y.Y."/>
            <person name="Wu W.L."/>
            <person name="Chen Y.Y."/>
            <person name="Lin Y.F."/>
            <person name="Hsu J.L."/>
            <person name="Li C.Y."/>
            <person name="Wang Z.W."/>
            <person name="Zhao X."/>
            <person name="Zhong W.Y."/>
            <person name="Ma X.K."/>
            <person name="Ma L."/>
            <person name="Huang J."/>
            <person name="Chen G.Z."/>
            <person name="Huang M.Z."/>
            <person name="Huang L."/>
            <person name="Peng D.H."/>
            <person name="Luo Y.B."/>
            <person name="Zou S.Q."/>
            <person name="Chen S.P."/>
            <person name="Lan S."/>
            <person name="Tsai W.C."/>
            <person name="Van de Peer Y."/>
            <person name="Liu Z.J."/>
        </authorList>
    </citation>
    <scope>NUCLEOTIDE SEQUENCE [LARGE SCALE GENOMIC DNA]</scope>
    <source>
        <strain evidence="1">Lor287</strain>
    </source>
</reference>
<organism evidence="1 2">
    <name type="scientific">Platanthera zijinensis</name>
    <dbReference type="NCBI Taxonomy" id="2320716"/>
    <lineage>
        <taxon>Eukaryota</taxon>
        <taxon>Viridiplantae</taxon>
        <taxon>Streptophyta</taxon>
        <taxon>Embryophyta</taxon>
        <taxon>Tracheophyta</taxon>
        <taxon>Spermatophyta</taxon>
        <taxon>Magnoliopsida</taxon>
        <taxon>Liliopsida</taxon>
        <taxon>Asparagales</taxon>
        <taxon>Orchidaceae</taxon>
        <taxon>Orchidoideae</taxon>
        <taxon>Orchideae</taxon>
        <taxon>Orchidinae</taxon>
        <taxon>Platanthera</taxon>
    </lineage>
</organism>
<proteinExistence type="predicted"/>
<name>A0AAP0B534_9ASPA</name>